<keyword evidence="3" id="KW-1185">Reference proteome</keyword>
<feature type="region of interest" description="Disordered" evidence="1">
    <location>
        <begin position="18"/>
        <end position="140"/>
    </location>
</feature>
<protein>
    <submittedName>
        <fullName evidence="2">Uncharacterized protein</fullName>
    </submittedName>
</protein>
<accession>A0AAE7VMS8</accession>
<sequence length="162" mass="16922">MTNFGDAFKAARKAGKTTFKFGGKSYHTKTKDEMSKTKKSASVPTPTPRPEAMNTAAQNAVDSAPKVAAKPAPKQDYPRPAKAVGIASASSVIGQAAAKRDNAPASPPKTYDGPGTSPRMAKNTAPSTPEKQGPQPEGVWYARKGSAISLGIARRRNAPVSK</sequence>
<evidence type="ECO:0000313" key="3">
    <source>
        <dbReference type="Proteomes" id="UP000828713"/>
    </source>
</evidence>
<evidence type="ECO:0000313" key="2">
    <source>
        <dbReference type="EMBL" id="QXV74657.1"/>
    </source>
</evidence>
<dbReference type="EMBL" id="MW980070">
    <property type="protein sequence ID" value="QXV74657.1"/>
    <property type="molecule type" value="Genomic_DNA"/>
</dbReference>
<feature type="compositionally biased region" description="Low complexity" evidence="1">
    <location>
        <begin position="64"/>
        <end position="74"/>
    </location>
</feature>
<evidence type="ECO:0000256" key="1">
    <source>
        <dbReference type="SAM" id="MobiDB-lite"/>
    </source>
</evidence>
<proteinExistence type="predicted"/>
<organism evidence="2 3">
    <name type="scientific">Rhizobium phage RHEph21</name>
    <dbReference type="NCBI Taxonomy" id="2836134"/>
    <lineage>
        <taxon>Viruses</taxon>
        <taxon>Duplodnaviria</taxon>
        <taxon>Heunggongvirae</taxon>
        <taxon>Uroviricota</taxon>
        <taxon>Caudoviricetes</taxon>
        <taxon>Autographivirales</taxon>
        <taxon>Autographivirales incertae sedis</taxon>
        <taxon>Chamilpavirus</taxon>
        <taxon>Chamilpavirus RHEph21</taxon>
    </lineage>
</organism>
<reference evidence="2" key="1">
    <citation type="submission" date="2021-04" db="EMBL/GenBank/DDBJ databases">
        <title>The Hidden Diversity of Double-Stranded DNA Phages in the Symbiotic Bacterium Rhizobium.</title>
        <authorList>
            <person name="Santamaria R.I."/>
            <person name="Bustos P."/>
            <person name="Cauwenberghe J.V."/>
            <person name="Gonzalez V."/>
        </authorList>
    </citation>
    <scope>NUCLEOTIDE SEQUENCE</scope>
</reference>
<dbReference type="Proteomes" id="UP000828713">
    <property type="component" value="Segment"/>
</dbReference>
<name>A0AAE7VMS8_9CAUD</name>